<reference evidence="7 8" key="1">
    <citation type="submission" date="2016-11" db="EMBL/GenBank/DDBJ databases">
        <authorList>
            <person name="Jaros S."/>
            <person name="Januszkiewicz K."/>
            <person name="Wedrychowicz H."/>
        </authorList>
    </citation>
    <scope>NUCLEOTIDE SEQUENCE [LARGE SCALE GENOMIC DNA]</scope>
    <source>
        <strain evidence="7 8">DSM 17918</strain>
    </source>
</reference>
<name>A0A1M5CFI2_9THEO</name>
<dbReference type="STRING" id="1121256.SAMN02746089_02107"/>
<dbReference type="Proteomes" id="UP000184088">
    <property type="component" value="Unassembled WGS sequence"/>
</dbReference>
<evidence type="ECO:0000256" key="4">
    <source>
        <dbReference type="ARBA" id="ARBA00023136"/>
    </source>
</evidence>
<evidence type="ECO:0000313" key="7">
    <source>
        <dbReference type="EMBL" id="SHF53488.1"/>
    </source>
</evidence>
<feature type="transmembrane region" description="Helical" evidence="5">
    <location>
        <begin position="103"/>
        <end position="126"/>
    </location>
</feature>
<dbReference type="OrthoDB" id="9800202at2"/>
<evidence type="ECO:0000256" key="1">
    <source>
        <dbReference type="ARBA" id="ARBA00004127"/>
    </source>
</evidence>
<evidence type="ECO:0000256" key="5">
    <source>
        <dbReference type="SAM" id="Phobius"/>
    </source>
</evidence>
<keyword evidence="3 5" id="KW-1133">Transmembrane helix</keyword>
<feature type="domain" description="DUF1232" evidence="6">
    <location>
        <begin position="38"/>
        <end position="73"/>
    </location>
</feature>
<organism evidence="7 8">
    <name type="scientific">Caldanaerobius fijiensis DSM 17918</name>
    <dbReference type="NCBI Taxonomy" id="1121256"/>
    <lineage>
        <taxon>Bacteria</taxon>
        <taxon>Bacillati</taxon>
        <taxon>Bacillota</taxon>
        <taxon>Clostridia</taxon>
        <taxon>Thermoanaerobacterales</taxon>
        <taxon>Thermoanaerobacteraceae</taxon>
        <taxon>Caldanaerobius</taxon>
    </lineage>
</organism>
<protein>
    <recommendedName>
        <fullName evidence="6">DUF1232 domain-containing protein</fullName>
    </recommendedName>
</protein>
<dbReference type="Pfam" id="PF06803">
    <property type="entry name" value="DUF1232"/>
    <property type="match status" value="1"/>
</dbReference>
<dbReference type="AlphaFoldDB" id="A0A1M5CFI2"/>
<proteinExistence type="predicted"/>
<feature type="transmembrane region" description="Helical" evidence="5">
    <location>
        <begin position="35"/>
        <end position="55"/>
    </location>
</feature>
<dbReference type="InterPro" id="IPR010652">
    <property type="entry name" value="DUF1232"/>
</dbReference>
<sequence>MPQAVWKESWKQKAKKLKSEVVALYFAWKDPRMPWYAKLFSLIIVGYALSPIDLIPDFIPVLGYIDDLILIPLGVALAIKIIPPVVMADARKKASEVQTKPKVWIGAVIIIGVWILIVTAVVLFIFKKL</sequence>
<gene>
    <name evidence="7" type="ORF">SAMN02746089_02107</name>
</gene>
<dbReference type="RefSeq" id="WP_073345048.1">
    <property type="nucleotide sequence ID" value="NZ_FQVH01000028.1"/>
</dbReference>
<evidence type="ECO:0000256" key="3">
    <source>
        <dbReference type="ARBA" id="ARBA00022989"/>
    </source>
</evidence>
<comment type="subcellular location">
    <subcellularLocation>
        <location evidence="1">Endomembrane system</location>
        <topology evidence="1">Multi-pass membrane protein</topology>
    </subcellularLocation>
</comment>
<keyword evidence="2 5" id="KW-0812">Transmembrane</keyword>
<evidence type="ECO:0000256" key="2">
    <source>
        <dbReference type="ARBA" id="ARBA00022692"/>
    </source>
</evidence>
<feature type="transmembrane region" description="Helical" evidence="5">
    <location>
        <begin position="61"/>
        <end position="82"/>
    </location>
</feature>
<dbReference type="EMBL" id="FQVH01000028">
    <property type="protein sequence ID" value="SHF53488.1"/>
    <property type="molecule type" value="Genomic_DNA"/>
</dbReference>
<dbReference type="GO" id="GO:0012505">
    <property type="term" value="C:endomembrane system"/>
    <property type="evidence" value="ECO:0007669"/>
    <property type="project" value="UniProtKB-SubCell"/>
</dbReference>
<keyword evidence="4 5" id="KW-0472">Membrane</keyword>
<evidence type="ECO:0000313" key="8">
    <source>
        <dbReference type="Proteomes" id="UP000184088"/>
    </source>
</evidence>
<evidence type="ECO:0000259" key="6">
    <source>
        <dbReference type="Pfam" id="PF06803"/>
    </source>
</evidence>
<keyword evidence="8" id="KW-1185">Reference proteome</keyword>
<accession>A0A1M5CFI2</accession>